<accession>A0A6N6VXC3</accession>
<sequence length="174" mass="20769">MNKIHLIKDLNFKEEKNDILKLLHDNFSYGFNNISYAICNINTKSNIAFSTNTSFINDYIKKNWIQIDTVDVFESNMIKKSSHEIACYEEIHGISRNGEKMRENRARFGMKNGGMEYFALNEKISISIYYHTYILDFDFTDTYIRKNFYFNELRQNLIKSSKKYIDSIYHIEEN</sequence>
<comment type="caution">
    <text evidence="1">The sequence shown here is derived from an EMBL/GenBank/DDBJ whole genome shotgun (WGS) entry which is preliminary data.</text>
</comment>
<dbReference type="EMBL" id="WFLM01000003">
    <property type="protein sequence ID" value="KAB8039133.1"/>
    <property type="molecule type" value="Genomic_DNA"/>
</dbReference>
<evidence type="ECO:0000313" key="2">
    <source>
        <dbReference type="Proteomes" id="UP000437748"/>
    </source>
</evidence>
<gene>
    <name evidence="1" type="ORF">GCL60_09770</name>
</gene>
<proteinExistence type="predicted"/>
<evidence type="ECO:0000313" key="1">
    <source>
        <dbReference type="EMBL" id="KAB8039133.1"/>
    </source>
</evidence>
<dbReference type="RefSeq" id="WP_153420532.1">
    <property type="nucleotide sequence ID" value="NZ_WFLM01000003.1"/>
</dbReference>
<organism evidence="1 2">
    <name type="scientific">Silvanigrella paludirubra</name>
    <dbReference type="NCBI Taxonomy" id="2499159"/>
    <lineage>
        <taxon>Bacteria</taxon>
        <taxon>Pseudomonadati</taxon>
        <taxon>Bdellovibrionota</taxon>
        <taxon>Oligoflexia</taxon>
        <taxon>Silvanigrellales</taxon>
        <taxon>Silvanigrellaceae</taxon>
        <taxon>Silvanigrella</taxon>
    </lineage>
</organism>
<dbReference type="AlphaFoldDB" id="A0A6N6VXC3"/>
<reference evidence="1 2" key="1">
    <citation type="submission" date="2019-10" db="EMBL/GenBank/DDBJ databases">
        <title>New species of Slilvanegrellaceae.</title>
        <authorList>
            <person name="Pitt A."/>
            <person name="Hahn M.W."/>
        </authorList>
    </citation>
    <scope>NUCLEOTIDE SEQUENCE [LARGE SCALE GENOMIC DNA]</scope>
    <source>
        <strain evidence="1 2">SP-Ram-0.45-NSY-1</strain>
    </source>
</reference>
<dbReference type="Proteomes" id="UP000437748">
    <property type="component" value="Unassembled WGS sequence"/>
</dbReference>
<protein>
    <submittedName>
        <fullName evidence="1">Uncharacterized protein</fullName>
    </submittedName>
</protein>
<name>A0A6N6VXC3_9BACT</name>
<keyword evidence="2" id="KW-1185">Reference proteome</keyword>